<evidence type="ECO:0000313" key="2">
    <source>
        <dbReference type="EMBL" id="KLU05709.1"/>
    </source>
</evidence>
<feature type="compositionally biased region" description="Polar residues" evidence="1">
    <location>
        <begin position="197"/>
        <end position="213"/>
    </location>
</feature>
<dbReference type="Proteomes" id="UP000036367">
    <property type="component" value="Unassembled WGS sequence"/>
</dbReference>
<gene>
    <name evidence="2" type="ORF">RISK_002341</name>
</gene>
<organism evidence="2 3">
    <name type="scientific">Rhodopirellula islandica</name>
    <dbReference type="NCBI Taxonomy" id="595434"/>
    <lineage>
        <taxon>Bacteria</taxon>
        <taxon>Pseudomonadati</taxon>
        <taxon>Planctomycetota</taxon>
        <taxon>Planctomycetia</taxon>
        <taxon>Pirellulales</taxon>
        <taxon>Pirellulaceae</taxon>
        <taxon>Rhodopirellula</taxon>
    </lineage>
</organism>
<dbReference type="AlphaFoldDB" id="A0A0J1EJL6"/>
<feature type="compositionally biased region" description="Acidic residues" evidence="1">
    <location>
        <begin position="214"/>
        <end position="224"/>
    </location>
</feature>
<protein>
    <submittedName>
        <fullName evidence="2">Uncharacterized protein</fullName>
    </submittedName>
</protein>
<comment type="caution">
    <text evidence="2">The sequence shown here is derived from an EMBL/GenBank/DDBJ whole genome shotgun (WGS) entry which is preliminary data.</text>
</comment>
<dbReference type="EMBL" id="LECT01000017">
    <property type="protein sequence ID" value="KLU05709.1"/>
    <property type="molecule type" value="Genomic_DNA"/>
</dbReference>
<feature type="region of interest" description="Disordered" evidence="1">
    <location>
        <begin position="173"/>
        <end position="241"/>
    </location>
</feature>
<name>A0A0J1EJL6_RHOIS</name>
<sequence length="319" mass="35390">MTPRSRQQQYPTRLDHRVSIRQLIPVDFARRRAGSMPGTAAGLLLHGKTQMNEARLIAALDRLENPAAFQVVAKDLDELIEFFTSITSILRAAAFFGSENQRRFPSLPRLNHRTREIVQAMGGPISTGVQELSYLGPYDPTKADRIHMLANAALKATESLVELFDRAPPSSFIEAASKPTSESSATVERAGGPPETISRNSASDEAQGISSSTAEEDSAIEPNDEFPKPESPFEETDPDQKKLKAKRFLEFHAFELNKVQGLKRPAVAKELRQKHIDVMKILHSGEFVDGAYPSPPTITKWCDAEKSRRESQNLAVNKK</sequence>
<accession>A0A0J1EJL6</accession>
<reference evidence="2" key="1">
    <citation type="submission" date="2015-05" db="EMBL/GenBank/DDBJ databases">
        <title>Permanent draft genome of Rhodopirellula islandicus K833.</title>
        <authorList>
            <person name="Kizina J."/>
            <person name="Richter M."/>
            <person name="Glockner F.O."/>
            <person name="Harder J."/>
        </authorList>
    </citation>
    <scope>NUCLEOTIDE SEQUENCE [LARGE SCALE GENOMIC DNA]</scope>
    <source>
        <strain evidence="2">K833</strain>
    </source>
</reference>
<evidence type="ECO:0000313" key="3">
    <source>
        <dbReference type="Proteomes" id="UP000036367"/>
    </source>
</evidence>
<dbReference type="RefSeq" id="WP_150122537.1">
    <property type="nucleotide sequence ID" value="NZ_LECT01000017.1"/>
</dbReference>
<keyword evidence="3" id="KW-1185">Reference proteome</keyword>
<evidence type="ECO:0000256" key="1">
    <source>
        <dbReference type="SAM" id="MobiDB-lite"/>
    </source>
</evidence>
<dbReference type="OrthoDB" id="5242400at2"/>
<dbReference type="STRING" id="595434.RISK_002341"/>
<dbReference type="PATRIC" id="fig|595434.4.peg.2236"/>
<proteinExistence type="predicted"/>